<evidence type="ECO:0000313" key="3">
    <source>
        <dbReference type="Proteomes" id="UP000636264"/>
    </source>
</evidence>
<dbReference type="InterPro" id="IPR010321">
    <property type="entry name" value="DUF922"/>
</dbReference>
<keyword evidence="1" id="KW-0732">Signal</keyword>
<name>A0A916RZT9_9HYPH</name>
<dbReference type="Pfam" id="PF06037">
    <property type="entry name" value="DUF922"/>
    <property type="match status" value="1"/>
</dbReference>
<keyword evidence="3" id="KW-1185">Reference proteome</keyword>
<feature type="signal peptide" evidence="1">
    <location>
        <begin position="1"/>
        <end position="21"/>
    </location>
</feature>
<proteinExistence type="predicted"/>
<gene>
    <name evidence="2" type="ORF">GCM10011385_32080</name>
</gene>
<dbReference type="PIRSF" id="PIRSF010521">
    <property type="entry name" value="DUF922_bac"/>
    <property type="match status" value="1"/>
</dbReference>
<reference evidence="2" key="2">
    <citation type="submission" date="2020-09" db="EMBL/GenBank/DDBJ databases">
        <authorList>
            <person name="Sun Q."/>
            <person name="Zhou Y."/>
        </authorList>
    </citation>
    <scope>NUCLEOTIDE SEQUENCE</scope>
    <source>
        <strain evidence="2">CGMCC 1.15320</strain>
    </source>
</reference>
<sequence length="204" mass="22388">MQIYRFVGVAPVVLWSSMAQAQSWAPVEKVQTYAISGKTGIDLYRSIGENGPKAGAGRAIAITDFELKWSRDYQPRDGGCILAAAKPHLTIVYRLPKPSNRLPEALQPLWNTFIEGVEKHERVHGAMIVETVKAIEAATVGTFVPNDPRCRAVRKEVENRTKPLVEEQRRQSRAFDKEELSDGGNVHSLVLGLVNGIGSPSAGN</sequence>
<accession>A0A916RZT9</accession>
<reference evidence="2" key="1">
    <citation type="journal article" date="2014" name="Int. J. Syst. Evol. Microbiol.">
        <title>Complete genome sequence of Corynebacterium casei LMG S-19264T (=DSM 44701T), isolated from a smear-ripened cheese.</title>
        <authorList>
            <consortium name="US DOE Joint Genome Institute (JGI-PGF)"/>
            <person name="Walter F."/>
            <person name="Albersmeier A."/>
            <person name="Kalinowski J."/>
            <person name="Ruckert C."/>
        </authorList>
    </citation>
    <scope>NUCLEOTIDE SEQUENCE</scope>
    <source>
        <strain evidence="2">CGMCC 1.15320</strain>
    </source>
</reference>
<evidence type="ECO:0000256" key="1">
    <source>
        <dbReference type="SAM" id="SignalP"/>
    </source>
</evidence>
<organism evidence="2 3">
    <name type="scientific">Nitratireductor aestuarii</name>
    <dbReference type="NCBI Taxonomy" id="1735103"/>
    <lineage>
        <taxon>Bacteria</taxon>
        <taxon>Pseudomonadati</taxon>
        <taxon>Pseudomonadota</taxon>
        <taxon>Alphaproteobacteria</taxon>
        <taxon>Hyphomicrobiales</taxon>
        <taxon>Phyllobacteriaceae</taxon>
        <taxon>Nitratireductor</taxon>
    </lineage>
</organism>
<dbReference type="AlphaFoldDB" id="A0A916RZT9"/>
<dbReference type="Proteomes" id="UP000636264">
    <property type="component" value="Unassembled WGS sequence"/>
</dbReference>
<feature type="chain" id="PRO_5037042421" evidence="1">
    <location>
        <begin position="22"/>
        <end position="204"/>
    </location>
</feature>
<dbReference type="RefSeq" id="WP_188722118.1">
    <property type="nucleotide sequence ID" value="NZ_BMIF01000011.1"/>
</dbReference>
<comment type="caution">
    <text evidence="2">The sequence shown here is derived from an EMBL/GenBank/DDBJ whole genome shotgun (WGS) entry which is preliminary data.</text>
</comment>
<protein>
    <submittedName>
        <fullName evidence="2">Peptidase</fullName>
    </submittedName>
</protein>
<dbReference type="EMBL" id="BMIF01000011">
    <property type="protein sequence ID" value="GGA75659.1"/>
    <property type="molecule type" value="Genomic_DNA"/>
</dbReference>
<evidence type="ECO:0000313" key="2">
    <source>
        <dbReference type="EMBL" id="GGA75659.1"/>
    </source>
</evidence>